<feature type="compositionally biased region" description="Polar residues" evidence="1">
    <location>
        <begin position="76"/>
        <end position="100"/>
    </location>
</feature>
<organism evidence="2 3">
    <name type="scientific">Lentinula lateritia</name>
    <dbReference type="NCBI Taxonomy" id="40482"/>
    <lineage>
        <taxon>Eukaryota</taxon>
        <taxon>Fungi</taxon>
        <taxon>Dikarya</taxon>
        <taxon>Basidiomycota</taxon>
        <taxon>Agaricomycotina</taxon>
        <taxon>Agaricomycetes</taxon>
        <taxon>Agaricomycetidae</taxon>
        <taxon>Agaricales</taxon>
        <taxon>Marasmiineae</taxon>
        <taxon>Omphalotaceae</taxon>
        <taxon>Lentinula</taxon>
    </lineage>
</organism>
<proteinExistence type="predicted"/>
<keyword evidence="3" id="KW-1185">Reference proteome</keyword>
<dbReference type="EMBL" id="JANVFT010000005">
    <property type="protein sequence ID" value="KAJ4500458.1"/>
    <property type="molecule type" value="Genomic_DNA"/>
</dbReference>
<dbReference type="PANTHER" id="PTHR44924:SF1">
    <property type="entry name" value="DNAJ SUBFAMILY A MEMBER 2"/>
    <property type="match status" value="1"/>
</dbReference>
<evidence type="ECO:0000256" key="1">
    <source>
        <dbReference type="SAM" id="MobiDB-lite"/>
    </source>
</evidence>
<evidence type="ECO:0000313" key="3">
    <source>
        <dbReference type="Proteomes" id="UP001150217"/>
    </source>
</evidence>
<accession>A0ABQ8VVS8</accession>
<evidence type="ECO:0000313" key="2">
    <source>
        <dbReference type="EMBL" id="KAJ4500458.1"/>
    </source>
</evidence>
<gene>
    <name evidence="2" type="ORF">C8R41DRAFT_863063</name>
</gene>
<reference evidence="2" key="1">
    <citation type="submission" date="2022-08" db="EMBL/GenBank/DDBJ databases">
        <title>A Global Phylogenomic Analysis of the Shiitake Genus Lentinula.</title>
        <authorList>
            <consortium name="DOE Joint Genome Institute"/>
            <person name="Sierra-Patev S."/>
            <person name="Min B."/>
            <person name="Naranjo-Ortiz M."/>
            <person name="Looney B."/>
            <person name="Konkel Z."/>
            <person name="Slot J.C."/>
            <person name="Sakamoto Y."/>
            <person name="Steenwyk J.L."/>
            <person name="Rokas A."/>
            <person name="Carro J."/>
            <person name="Camarero S."/>
            <person name="Ferreira P."/>
            <person name="Molpeceres G."/>
            <person name="Ruiz-Duenas F.J."/>
            <person name="Serrano A."/>
            <person name="Henrissat B."/>
            <person name="Drula E."/>
            <person name="Hughes K.W."/>
            <person name="Mata J.L."/>
            <person name="Ishikawa N.K."/>
            <person name="Vargas-Isla R."/>
            <person name="Ushijima S."/>
            <person name="Smith C.A."/>
            <person name="Ahrendt S."/>
            <person name="Andreopoulos W."/>
            <person name="He G."/>
            <person name="Labutti K."/>
            <person name="Lipzen A."/>
            <person name="Ng V."/>
            <person name="Riley R."/>
            <person name="Sandor L."/>
            <person name="Barry K."/>
            <person name="Martinez A.T."/>
            <person name="Xiao Y."/>
            <person name="Gibbons J.G."/>
            <person name="Terashima K."/>
            <person name="Grigoriev I.V."/>
            <person name="Hibbett D.S."/>
        </authorList>
    </citation>
    <scope>NUCLEOTIDE SEQUENCE</scope>
    <source>
        <strain evidence="2">RHP3577 ss4</strain>
    </source>
</reference>
<dbReference type="Proteomes" id="UP001150217">
    <property type="component" value="Unassembled WGS sequence"/>
</dbReference>
<protein>
    <submittedName>
        <fullName evidence="2">Uncharacterized protein</fullName>
    </submittedName>
</protein>
<dbReference type="PANTHER" id="PTHR44924">
    <property type="entry name" value="DNAJ SUBFAMILY A MEMBER 2"/>
    <property type="match status" value="1"/>
</dbReference>
<name>A0ABQ8VVS8_9AGAR</name>
<feature type="region of interest" description="Disordered" evidence="1">
    <location>
        <begin position="76"/>
        <end position="104"/>
    </location>
</feature>
<comment type="caution">
    <text evidence="2">The sequence shown here is derived from an EMBL/GenBank/DDBJ whole genome shotgun (WGS) entry which is preliminary data.</text>
</comment>
<sequence>MYNEFDTRESAPESIFVDPEEVFGKIFGWERFRAAARTEQVTQLFANLEYKLRIFTQRATGIDDVDVYSASSSPKNLTTLNYDKPSPSTTSPKRTHSSQPTNPPSVSVAGYIAYKANISVRINPSCLPYTQTHIEAAGKAEASHLPSVRNSLEEQPAGKGLQALFKGEELAVESALREVCWEKGVFILPPTVAGGIGTGLGNRDIGSGLGGMFGFRNVLWVDIQPKI</sequence>